<dbReference type="AlphaFoldDB" id="A0A1E4TIP6"/>
<keyword evidence="4" id="KW-0560">Oxidoreductase</keyword>
<dbReference type="PANTHER" id="PTHR43647">
    <property type="entry name" value="DEHYDROGENASE"/>
    <property type="match status" value="1"/>
</dbReference>
<evidence type="ECO:0000256" key="6">
    <source>
        <dbReference type="ARBA" id="ARBA00023589"/>
    </source>
</evidence>
<evidence type="ECO:0000256" key="1">
    <source>
        <dbReference type="ARBA" id="ARBA00022516"/>
    </source>
</evidence>
<organism evidence="9 10">
    <name type="scientific">Tortispora caseinolytica NRRL Y-17796</name>
    <dbReference type="NCBI Taxonomy" id="767744"/>
    <lineage>
        <taxon>Eukaryota</taxon>
        <taxon>Fungi</taxon>
        <taxon>Dikarya</taxon>
        <taxon>Ascomycota</taxon>
        <taxon>Saccharomycotina</taxon>
        <taxon>Trigonopsidomycetes</taxon>
        <taxon>Trigonopsidales</taxon>
        <taxon>Trigonopsidaceae</taxon>
        <taxon>Tortispora</taxon>
    </lineage>
</organism>
<accession>A0A1E4TIP6</accession>
<keyword evidence="2" id="KW-0521">NADP</keyword>
<dbReference type="Proteomes" id="UP000095023">
    <property type="component" value="Unassembled WGS sequence"/>
</dbReference>
<keyword evidence="10" id="KW-1185">Reference proteome</keyword>
<evidence type="ECO:0000256" key="3">
    <source>
        <dbReference type="ARBA" id="ARBA00022955"/>
    </source>
</evidence>
<reference evidence="10" key="1">
    <citation type="submission" date="2016-02" db="EMBL/GenBank/DDBJ databases">
        <title>Comparative genomics of biotechnologically important yeasts.</title>
        <authorList>
            <consortium name="DOE Joint Genome Institute"/>
            <person name="Riley R."/>
            <person name="Haridas S."/>
            <person name="Wolfe K.H."/>
            <person name="Lopes M.R."/>
            <person name="Hittinger C.T."/>
            <person name="Goker M."/>
            <person name="Salamov A."/>
            <person name="Wisecaver J."/>
            <person name="Long T.M."/>
            <person name="Aerts A.L."/>
            <person name="Barry K."/>
            <person name="Choi C."/>
            <person name="Clum A."/>
            <person name="Coughlan A.Y."/>
            <person name="Deshpande S."/>
            <person name="Douglass A.P."/>
            <person name="Hanson S.J."/>
            <person name="Klenk H.-P."/>
            <person name="Labutti K."/>
            <person name="Lapidus A."/>
            <person name="Lindquist E."/>
            <person name="Lipzen A."/>
            <person name="Meier-Kolthoff J.P."/>
            <person name="Ohm R.A."/>
            <person name="Otillar R.P."/>
            <person name="Pangilinan J."/>
            <person name="Peng Y."/>
            <person name="Rokas A."/>
            <person name="Rosa C.A."/>
            <person name="Scheuner C."/>
            <person name="Sibirny A.A."/>
            <person name="Slot J.C."/>
            <person name="Stielow J.B."/>
            <person name="Sun H."/>
            <person name="Kurtzman C.P."/>
            <person name="Blackwell M."/>
            <person name="Jeffries T.W."/>
            <person name="Grigoriev I.V."/>
        </authorList>
    </citation>
    <scope>NUCLEOTIDE SEQUENCE [LARGE SCALE GENOMIC DNA]</scope>
    <source>
        <strain evidence="10">NRRL Y-17796</strain>
    </source>
</reference>
<dbReference type="GO" id="GO:0005789">
    <property type="term" value="C:endoplasmic reticulum membrane"/>
    <property type="evidence" value="ECO:0007669"/>
    <property type="project" value="EnsemblFungi"/>
</dbReference>
<feature type="non-terminal residue" evidence="9">
    <location>
        <position position="277"/>
    </location>
</feature>
<feature type="non-terminal residue" evidence="9">
    <location>
        <position position="1"/>
    </location>
</feature>
<dbReference type="Pfam" id="PF00106">
    <property type="entry name" value="adh_short"/>
    <property type="match status" value="1"/>
</dbReference>
<evidence type="ECO:0000256" key="2">
    <source>
        <dbReference type="ARBA" id="ARBA00022857"/>
    </source>
</evidence>
<dbReference type="EC" id="1.1.1.270" evidence="8"/>
<dbReference type="Gene3D" id="3.40.50.720">
    <property type="entry name" value="NAD(P)-binding Rossmann-like Domain"/>
    <property type="match status" value="1"/>
</dbReference>
<dbReference type="InterPro" id="IPR036291">
    <property type="entry name" value="NAD(P)-bd_dom_sf"/>
</dbReference>
<dbReference type="SUPFAM" id="SSF51735">
    <property type="entry name" value="NAD(P)-binding Rossmann-fold domains"/>
    <property type="match status" value="1"/>
</dbReference>
<evidence type="ECO:0000313" key="9">
    <source>
        <dbReference type="EMBL" id="ODV91625.1"/>
    </source>
</evidence>
<name>A0A1E4TIP6_9ASCO</name>
<dbReference type="GO" id="GO:0000253">
    <property type="term" value="F:3-beta-hydroxysteroid 3-dehydrogenase (NADP+) activity"/>
    <property type="evidence" value="ECO:0007669"/>
    <property type="project" value="UniProtKB-EC"/>
</dbReference>
<dbReference type="GO" id="GO:0005741">
    <property type="term" value="C:mitochondrial outer membrane"/>
    <property type="evidence" value="ECO:0007669"/>
    <property type="project" value="TreeGrafter"/>
</dbReference>
<dbReference type="OrthoDB" id="9989144at2759"/>
<evidence type="ECO:0000256" key="4">
    <source>
        <dbReference type="ARBA" id="ARBA00023002"/>
    </source>
</evidence>
<evidence type="ECO:0000256" key="8">
    <source>
        <dbReference type="ARBA" id="ARBA00023621"/>
    </source>
</evidence>
<gene>
    <name evidence="9" type="ORF">CANCADRAFT_18106</name>
</gene>
<comment type="similarity">
    <text evidence="7">Belongs to the short-chain dehydrogenases/reductases (SDR) family. ERG27 subfamily.</text>
</comment>
<dbReference type="EMBL" id="KV453841">
    <property type="protein sequence ID" value="ODV91625.1"/>
    <property type="molecule type" value="Genomic_DNA"/>
</dbReference>
<dbReference type="PANTHER" id="PTHR43647:SF1">
    <property type="entry name" value="3-KETO-STEROID REDUCTASE ERG27"/>
    <property type="match status" value="1"/>
</dbReference>
<keyword evidence="1" id="KW-0444">Lipid biosynthesis</keyword>
<evidence type="ECO:0000256" key="5">
    <source>
        <dbReference type="ARBA" id="ARBA00023098"/>
    </source>
</evidence>
<dbReference type="GO" id="GO:0006696">
    <property type="term" value="P:ergosterol biosynthetic process"/>
    <property type="evidence" value="ECO:0007669"/>
    <property type="project" value="EnsemblFungi"/>
</dbReference>
<dbReference type="InterPro" id="IPR051593">
    <property type="entry name" value="Ergosterol_Biosynth_ERG27"/>
</dbReference>
<protein>
    <recommendedName>
        <fullName evidence="8">3beta-hydroxysteroid 3-dehydrogenase</fullName>
        <ecNumber evidence="8">1.1.1.270</ecNumber>
    </recommendedName>
</protein>
<evidence type="ECO:0000256" key="7">
    <source>
        <dbReference type="ARBA" id="ARBA00023593"/>
    </source>
</evidence>
<dbReference type="InterPro" id="IPR002347">
    <property type="entry name" value="SDR_fam"/>
</dbReference>
<sequence>VAVVTGANSGLGLGICKRLIDEWTGNTLTIVVTTRTMLKAVQTVSCLADYARSKPRQSGPVRFDYVLLDLSDMESVAVAARTLSVRFKHIDMFFCNAGIGDWNGVDYSILVKELFTDPIKATTEPGCKLQKVGTLSKDGLGLVFQTNFFGHYYIVRKLFDNLANGGRVIWVSSMESYPKALSKDDIQALRSPTSYEASKRLTDLVYMATVDKWSAEYGIHQFLTQPGIVGTQIFAEYLNKVVIVLMIWTFMFCRLLGSKYHTVDAYRGACAPVYAAL</sequence>
<comment type="pathway">
    <text evidence="6">Steroid biosynthesis; zymosterol biosynthesis; zymosterol from lanosterol: step 5/6.</text>
</comment>
<dbReference type="PRINTS" id="PR00081">
    <property type="entry name" value="GDHRDH"/>
</dbReference>
<evidence type="ECO:0000313" key="10">
    <source>
        <dbReference type="Proteomes" id="UP000095023"/>
    </source>
</evidence>
<proteinExistence type="inferred from homology"/>
<keyword evidence="3" id="KW-0752">Steroid biosynthesis</keyword>
<dbReference type="GO" id="GO:0005811">
    <property type="term" value="C:lipid droplet"/>
    <property type="evidence" value="ECO:0007669"/>
    <property type="project" value="EnsemblFungi"/>
</dbReference>
<keyword evidence="5" id="KW-0443">Lipid metabolism</keyword>